<dbReference type="GO" id="GO:0030126">
    <property type="term" value="C:COPI vesicle coat"/>
    <property type="evidence" value="ECO:0007669"/>
    <property type="project" value="InterPro"/>
</dbReference>
<evidence type="ECO:0000256" key="2">
    <source>
        <dbReference type="ARBA" id="ARBA00022448"/>
    </source>
</evidence>
<feature type="domain" description="Coatomer beta subunit C-terminal" evidence="12">
    <location>
        <begin position="687"/>
        <end position="827"/>
    </location>
</feature>
<organism evidence="14 15">
    <name type="scientific">Euplotes crassus</name>
    <dbReference type="NCBI Taxonomy" id="5936"/>
    <lineage>
        <taxon>Eukaryota</taxon>
        <taxon>Sar</taxon>
        <taxon>Alveolata</taxon>
        <taxon>Ciliophora</taxon>
        <taxon>Intramacronucleata</taxon>
        <taxon>Spirotrichea</taxon>
        <taxon>Hypotrichia</taxon>
        <taxon>Euplotida</taxon>
        <taxon>Euplotidae</taxon>
        <taxon>Moneuplotes</taxon>
    </lineage>
</organism>
<dbReference type="InterPro" id="IPR011710">
    <property type="entry name" value="Coatomer_bsu_C"/>
</dbReference>
<proteinExistence type="predicted"/>
<dbReference type="Gene3D" id="1.25.10.10">
    <property type="entry name" value="Leucine-rich Repeat Variant"/>
    <property type="match status" value="1"/>
</dbReference>
<dbReference type="Pfam" id="PF14806">
    <property type="entry name" value="Coatomer_b_Cpla"/>
    <property type="match status" value="1"/>
</dbReference>
<sequence length="956" mass="108595">MAENTGKISYFIISNDDIASKDEAQPNQVEDKIVNGTTKDKIKALKILIRMITNDENYPRMIMSVLRFAQVSEDHQIKKLCLLYWEAVEKTNPDGTTKGEITLACNLLRQDLLSSNEFIRGRTLRLVSKIPVQDVLEAVISAVNENISHRHFYVRRNALMCLYSIYQHIGIELLENSSSEIYQQLLNENDISTKRNAFIILFCIDQEEAINYLKTVLSGADEDVSELGDIFLLSVIEALRKMCKSDPTQKPRLMNAIFIISQSTSPSVLYECANTITQLTSSSAAIRVALQAYLTLLSEQNDNNVKLIILNKIIELKEKYSKLLEDCIVEILSVVKNSSSHEIRKRALDLATDLISQRNKLDVIGFLEKEIKFASKELDEKEKSTHEYRTFIIRKVNDVTVQYPDTIPAILQALLSNFLCLPPHDQNDSALESAIFVREVMESHSTFRKDVGDSIRQNLYEIRSPKALRVLLWCLGEYSESEDDITKSFDSIMENIGSLPIKHSTKKVSKKDKEDKTPEETKRAVVKTITLPDGSYGTETIYVDEHKIQDNNEDDEPKYPLRKFIESEEFFLCGVLSLCICKLIIKMKKKLNKAFKKMSVESLIFFCSYLKIHQENKKLDPDNKNRIALCIKLLSNLSKTPTTVMEKIISGEGRKILSSIIETKVEQLEKRKRNKLAQKQSDISIQPDEMIHYRQLRDEEAGEADFEFEIGAADLTSESELGFLNSNKKKSDGEVRTYQLTGLSDDIYVEGRLEIHQYDLILNLLLVNRTKNTLPSVNVTLLTLGSIKVVEKPITTNLKGYSSETVKASLKVFNTESGGIHGYVTYESVNPVSIPLDGIEIDFMDSLQPGDCTDAEFKKMWAEYEWENRISVNTTLTDIEEYIESLQKKLNANRLTPLTGKESGFLVTTFYTKSKFNEDALLNVSIEKTKEGKISGLIRIRAKTEGMAGCIGTRIK</sequence>
<evidence type="ECO:0000256" key="3">
    <source>
        <dbReference type="ARBA" id="ARBA00022490"/>
    </source>
</evidence>
<evidence type="ECO:0000256" key="4">
    <source>
        <dbReference type="ARBA" id="ARBA00022737"/>
    </source>
</evidence>
<gene>
    <name evidence="14" type="ORF">ECRASSUSDP1_LOCUS24203</name>
</gene>
<evidence type="ECO:0000313" key="14">
    <source>
        <dbReference type="EMBL" id="CAI2382718.1"/>
    </source>
</evidence>
<dbReference type="PANTHER" id="PTHR10635">
    <property type="entry name" value="COATOMER SUBUNIT BETA"/>
    <property type="match status" value="1"/>
</dbReference>
<evidence type="ECO:0000256" key="10">
    <source>
        <dbReference type="PIRNR" id="PIRNR005727"/>
    </source>
</evidence>
<dbReference type="GO" id="GO:0006888">
    <property type="term" value="P:endoplasmic reticulum to Golgi vesicle-mediated transport"/>
    <property type="evidence" value="ECO:0007669"/>
    <property type="project" value="TreeGrafter"/>
</dbReference>
<dbReference type="GO" id="GO:0000139">
    <property type="term" value="C:Golgi membrane"/>
    <property type="evidence" value="ECO:0007669"/>
    <property type="project" value="UniProtKB-SubCell"/>
</dbReference>
<dbReference type="SUPFAM" id="SSF48371">
    <property type="entry name" value="ARM repeat"/>
    <property type="match status" value="1"/>
</dbReference>
<evidence type="ECO:0000256" key="9">
    <source>
        <dbReference type="ARBA" id="ARBA00023329"/>
    </source>
</evidence>
<dbReference type="PANTHER" id="PTHR10635:SF0">
    <property type="entry name" value="COATOMER SUBUNIT BETA"/>
    <property type="match status" value="1"/>
</dbReference>
<evidence type="ECO:0000256" key="7">
    <source>
        <dbReference type="ARBA" id="ARBA00023034"/>
    </source>
</evidence>
<evidence type="ECO:0000259" key="11">
    <source>
        <dbReference type="Pfam" id="PF01602"/>
    </source>
</evidence>
<dbReference type="EMBL" id="CAMPGE010024911">
    <property type="protein sequence ID" value="CAI2382718.1"/>
    <property type="molecule type" value="Genomic_DNA"/>
</dbReference>
<evidence type="ECO:0000256" key="5">
    <source>
        <dbReference type="ARBA" id="ARBA00022892"/>
    </source>
</evidence>
<evidence type="ECO:0000259" key="13">
    <source>
        <dbReference type="Pfam" id="PF14806"/>
    </source>
</evidence>
<evidence type="ECO:0000256" key="8">
    <source>
        <dbReference type="ARBA" id="ARBA00023136"/>
    </source>
</evidence>
<dbReference type="GO" id="GO:0006886">
    <property type="term" value="P:intracellular protein transport"/>
    <property type="evidence" value="ECO:0007669"/>
    <property type="project" value="InterPro"/>
</dbReference>
<comment type="subcellular location">
    <subcellularLocation>
        <location evidence="10">Cytoplasm</location>
    </subcellularLocation>
    <subcellularLocation>
        <location evidence="1 10">Golgi apparatus membrane</location>
        <topology evidence="1 10">Peripheral membrane protein</topology>
        <orientation evidence="1 10">Cytoplasmic side</orientation>
    </subcellularLocation>
    <subcellularLocation>
        <location evidence="10">Cytoplasmic vesicle</location>
        <location evidence="10">COPI-coated vesicle membrane</location>
        <topology evidence="10">Peripheral membrane protein</topology>
        <orientation evidence="10">Cytoplasmic side</orientation>
    </subcellularLocation>
</comment>
<dbReference type="InterPro" id="IPR029446">
    <property type="entry name" value="COPB1_appendage_platform_dom"/>
</dbReference>
<keyword evidence="15" id="KW-1185">Reference proteome</keyword>
<keyword evidence="4" id="KW-0677">Repeat</keyword>
<keyword evidence="8 10" id="KW-0472">Membrane</keyword>
<dbReference type="PIRSF" id="PIRSF005727">
    <property type="entry name" value="Coatomer_beta_subunit"/>
    <property type="match status" value="1"/>
</dbReference>
<keyword evidence="5 10" id="KW-0931">ER-Golgi transport</keyword>
<comment type="function">
    <text evidence="10">The coatomer is a cytosolic protein complex that binds to dilysine motifs and reversibly associates with Golgi non-clathrin-coated vesicles, which further mediate biosynthetic protein transport from the ER, via the Golgi up to the trans Golgi network. Coatomer complex is required for budding from Golgi membranes, and is essential for the retrograde Golgi-to-ER transport of dilysine-tagged proteins.</text>
</comment>
<protein>
    <recommendedName>
        <fullName evidence="10">Coatomer subunit beta</fullName>
    </recommendedName>
    <alternativeName>
        <fullName evidence="10">Beta-coat protein</fullName>
    </alternativeName>
</protein>
<keyword evidence="6 10" id="KW-0653">Protein transport</keyword>
<dbReference type="AlphaFoldDB" id="A0AAD2D7W2"/>
<keyword evidence="3 10" id="KW-0963">Cytoplasm</keyword>
<feature type="domain" description="Clathrin/coatomer adaptor adaptin-like N-terminal" evidence="11">
    <location>
        <begin position="37"/>
        <end position="518"/>
    </location>
</feature>
<evidence type="ECO:0000256" key="1">
    <source>
        <dbReference type="ARBA" id="ARBA00004255"/>
    </source>
</evidence>
<reference evidence="14" key="1">
    <citation type="submission" date="2023-07" db="EMBL/GenBank/DDBJ databases">
        <authorList>
            <consortium name="AG Swart"/>
            <person name="Singh M."/>
            <person name="Singh A."/>
            <person name="Seah K."/>
            <person name="Emmerich C."/>
        </authorList>
    </citation>
    <scope>NUCLEOTIDE SEQUENCE</scope>
    <source>
        <strain evidence="14">DP1</strain>
    </source>
</reference>
<comment type="subunit">
    <text evidence="10">Oligomeric complex that consists of at least the alpha, beta, beta', gamma, delta, epsilon and zeta subunits.</text>
</comment>
<keyword evidence="9 10" id="KW-0968">Cytoplasmic vesicle</keyword>
<dbReference type="InterPro" id="IPR002553">
    <property type="entry name" value="Clathrin/coatomer_adapt-like_N"/>
</dbReference>
<dbReference type="InterPro" id="IPR011989">
    <property type="entry name" value="ARM-like"/>
</dbReference>
<dbReference type="Proteomes" id="UP001295684">
    <property type="component" value="Unassembled WGS sequence"/>
</dbReference>
<evidence type="ECO:0000259" key="12">
    <source>
        <dbReference type="Pfam" id="PF07718"/>
    </source>
</evidence>
<keyword evidence="7 10" id="KW-0333">Golgi apparatus</keyword>
<dbReference type="InterPro" id="IPR016024">
    <property type="entry name" value="ARM-type_fold"/>
</dbReference>
<evidence type="ECO:0000313" key="15">
    <source>
        <dbReference type="Proteomes" id="UP001295684"/>
    </source>
</evidence>
<evidence type="ECO:0000256" key="6">
    <source>
        <dbReference type="ARBA" id="ARBA00022927"/>
    </source>
</evidence>
<dbReference type="GO" id="GO:0005198">
    <property type="term" value="F:structural molecule activity"/>
    <property type="evidence" value="ECO:0007669"/>
    <property type="project" value="InterPro"/>
</dbReference>
<feature type="domain" description="Coatomer beta subunit appendage platform" evidence="13">
    <location>
        <begin position="834"/>
        <end position="955"/>
    </location>
</feature>
<dbReference type="Pfam" id="PF07718">
    <property type="entry name" value="Coatamer_beta_C"/>
    <property type="match status" value="1"/>
</dbReference>
<name>A0AAD2D7W2_EUPCR</name>
<dbReference type="InterPro" id="IPR016460">
    <property type="entry name" value="COPB1"/>
</dbReference>
<accession>A0AAD2D7W2</accession>
<dbReference type="Pfam" id="PF01602">
    <property type="entry name" value="Adaptin_N"/>
    <property type="match status" value="1"/>
</dbReference>
<dbReference type="GO" id="GO:0006891">
    <property type="term" value="P:intra-Golgi vesicle-mediated transport"/>
    <property type="evidence" value="ECO:0007669"/>
    <property type="project" value="TreeGrafter"/>
</dbReference>
<keyword evidence="2 10" id="KW-0813">Transport</keyword>
<comment type="caution">
    <text evidence="14">The sequence shown here is derived from an EMBL/GenBank/DDBJ whole genome shotgun (WGS) entry which is preliminary data.</text>
</comment>